<evidence type="ECO:0000313" key="4">
    <source>
        <dbReference type="EMBL" id="OGM26298.1"/>
    </source>
</evidence>
<dbReference type="Gene3D" id="3.40.50.1470">
    <property type="entry name" value="Peptidyl-tRNA hydrolase"/>
    <property type="match status" value="1"/>
</dbReference>
<evidence type="ECO:0000256" key="2">
    <source>
        <dbReference type="ARBA" id="ARBA00022801"/>
    </source>
</evidence>
<protein>
    <recommendedName>
        <fullName evidence="6">Aminoacyl-tRNA hydrolase</fullName>
    </recommendedName>
</protein>
<keyword evidence="1" id="KW-0820">tRNA-binding</keyword>
<dbReference type="EMBL" id="MGGL01000014">
    <property type="protein sequence ID" value="OGM26298.1"/>
    <property type="molecule type" value="Genomic_DNA"/>
</dbReference>
<dbReference type="PANTHER" id="PTHR17224">
    <property type="entry name" value="PEPTIDYL-TRNA HYDROLASE"/>
    <property type="match status" value="1"/>
</dbReference>
<dbReference type="PANTHER" id="PTHR17224:SF1">
    <property type="entry name" value="PEPTIDYL-TRNA HYDROLASE"/>
    <property type="match status" value="1"/>
</dbReference>
<gene>
    <name evidence="4" type="ORF">A2628_03795</name>
</gene>
<dbReference type="SUPFAM" id="SSF53178">
    <property type="entry name" value="Peptidyl-tRNA hydrolase-like"/>
    <property type="match status" value="1"/>
</dbReference>
<dbReference type="Pfam" id="PF01195">
    <property type="entry name" value="Pept_tRNA_hydro"/>
    <property type="match status" value="1"/>
</dbReference>
<dbReference type="GO" id="GO:0004045">
    <property type="term" value="F:peptidyl-tRNA hydrolase activity"/>
    <property type="evidence" value="ECO:0007669"/>
    <property type="project" value="InterPro"/>
</dbReference>
<evidence type="ECO:0000313" key="5">
    <source>
        <dbReference type="Proteomes" id="UP000179221"/>
    </source>
</evidence>
<sequence length="196" mass="22360">MKLIVGVGNPGVKYARTRFNAGFIIIDKIAQELANIFPRELRYEWKITGKYMLVVIKDDPLTVLVKPRTWVSEIGTVVRNLARFYLKKQKEENLSNEGESTLELDNLYVAVYDSTLKINDYKIDNKPFDHSEIAKISESLGDNTFWKIRVGVGGAGLLKKTSDGEFLLRELDDVEFAVLRHVADLVIEELDLRVVK</sequence>
<dbReference type="AlphaFoldDB" id="A0A1F7YI89"/>
<evidence type="ECO:0000256" key="3">
    <source>
        <dbReference type="ARBA" id="ARBA00022884"/>
    </source>
</evidence>
<evidence type="ECO:0000256" key="1">
    <source>
        <dbReference type="ARBA" id="ARBA00022555"/>
    </source>
</evidence>
<keyword evidence="2" id="KW-0378">Hydrolase</keyword>
<name>A0A1F7YI89_9BACT</name>
<proteinExistence type="predicted"/>
<organism evidence="4 5">
    <name type="scientific">Candidatus Woesebacteria bacterium RIFCSPHIGHO2_01_FULL_40_22</name>
    <dbReference type="NCBI Taxonomy" id="1802499"/>
    <lineage>
        <taxon>Bacteria</taxon>
        <taxon>Candidatus Woeseibacteriota</taxon>
    </lineage>
</organism>
<dbReference type="Proteomes" id="UP000179221">
    <property type="component" value="Unassembled WGS sequence"/>
</dbReference>
<accession>A0A1F7YI89</accession>
<reference evidence="4 5" key="1">
    <citation type="journal article" date="2016" name="Nat. Commun.">
        <title>Thousands of microbial genomes shed light on interconnected biogeochemical processes in an aquifer system.</title>
        <authorList>
            <person name="Anantharaman K."/>
            <person name="Brown C.T."/>
            <person name="Hug L.A."/>
            <person name="Sharon I."/>
            <person name="Castelle C.J."/>
            <person name="Probst A.J."/>
            <person name="Thomas B.C."/>
            <person name="Singh A."/>
            <person name="Wilkins M.J."/>
            <person name="Karaoz U."/>
            <person name="Brodie E.L."/>
            <person name="Williams K.H."/>
            <person name="Hubbard S.S."/>
            <person name="Banfield J.F."/>
        </authorList>
    </citation>
    <scope>NUCLEOTIDE SEQUENCE [LARGE SCALE GENOMIC DNA]</scope>
</reference>
<dbReference type="InterPro" id="IPR001328">
    <property type="entry name" value="Pept_tRNA_hydro"/>
</dbReference>
<dbReference type="GO" id="GO:0000049">
    <property type="term" value="F:tRNA binding"/>
    <property type="evidence" value="ECO:0007669"/>
    <property type="project" value="UniProtKB-KW"/>
</dbReference>
<dbReference type="InterPro" id="IPR036416">
    <property type="entry name" value="Pept_tRNA_hydro_sf"/>
</dbReference>
<evidence type="ECO:0008006" key="6">
    <source>
        <dbReference type="Google" id="ProtNLM"/>
    </source>
</evidence>
<comment type="caution">
    <text evidence="4">The sequence shown here is derived from an EMBL/GenBank/DDBJ whole genome shotgun (WGS) entry which is preliminary data.</text>
</comment>
<keyword evidence="3" id="KW-0694">RNA-binding</keyword>